<sequence>MNIEILCESQPFCSWCTEIQSGMPFCVEDAKAKFLPVSCTTKEEVKSSSEEDPHVECAPLLSEETCGEDSHCAWCTESNTGLSVCLNATLAELMPLDCVEKQAIVSVPEEDLDDFALSSFSPCVDKLDESLCDAAPGCEWCIETDVEIGACVNTTIAEVLVSYLPTHLTCEAKLGVQSVPKKDLAAATEPHADCVQFLSEETCGEDHTCVWCVESMSGLSFCLNAAAAESFPAEVPLECASKQSDIHFMEQRLERKNLRARTAEERF</sequence>
<name>A0A7S1B6W1_9STRA</name>
<evidence type="ECO:0008006" key="2">
    <source>
        <dbReference type="Google" id="ProtNLM"/>
    </source>
</evidence>
<organism evidence="1">
    <name type="scientific">Corethron hystrix</name>
    <dbReference type="NCBI Taxonomy" id="216773"/>
    <lineage>
        <taxon>Eukaryota</taxon>
        <taxon>Sar</taxon>
        <taxon>Stramenopiles</taxon>
        <taxon>Ochrophyta</taxon>
        <taxon>Bacillariophyta</taxon>
        <taxon>Coscinodiscophyceae</taxon>
        <taxon>Corethrophycidae</taxon>
        <taxon>Corethrales</taxon>
        <taxon>Corethraceae</taxon>
        <taxon>Corethron</taxon>
    </lineage>
</organism>
<protein>
    <recommendedName>
        <fullName evidence="2">PSI domain-containing protein</fullName>
    </recommendedName>
</protein>
<evidence type="ECO:0000313" key="1">
    <source>
        <dbReference type="EMBL" id="CAD8877004.1"/>
    </source>
</evidence>
<dbReference type="AlphaFoldDB" id="A0A7S1B6W1"/>
<proteinExistence type="predicted"/>
<reference evidence="1" key="1">
    <citation type="submission" date="2021-01" db="EMBL/GenBank/DDBJ databases">
        <authorList>
            <person name="Corre E."/>
            <person name="Pelletier E."/>
            <person name="Niang G."/>
            <person name="Scheremetjew M."/>
            <person name="Finn R."/>
            <person name="Kale V."/>
            <person name="Holt S."/>
            <person name="Cochrane G."/>
            <person name="Meng A."/>
            <person name="Brown T."/>
            <person name="Cohen L."/>
        </authorList>
    </citation>
    <scope>NUCLEOTIDE SEQUENCE</scope>
    <source>
        <strain evidence="1">308</strain>
    </source>
</reference>
<dbReference type="EMBL" id="HBFR01005875">
    <property type="protein sequence ID" value="CAD8877004.1"/>
    <property type="molecule type" value="Transcribed_RNA"/>
</dbReference>
<gene>
    <name evidence="1" type="ORF">CHYS00102_LOCUS4188</name>
</gene>
<accession>A0A7S1B6W1</accession>